<sequence>MAGRGEISPANVGTHTRVWATWPGGGGGGGAAAAVSGAAAPARGRGRVRQPPLHSPPHRAVAAVGFARPRSTSSTPPPSRFAAGAPSPSCAGFVRAVEDACGVVFPLQF</sequence>
<evidence type="ECO:0000313" key="3">
    <source>
        <dbReference type="Proteomes" id="UP000000763"/>
    </source>
</evidence>
<proteinExistence type="predicted"/>
<dbReference type="AlphaFoldDB" id="Q5VMG3"/>
<gene>
    <name evidence="2" type="primary">B1460A05.4</name>
</gene>
<reference evidence="3" key="2">
    <citation type="journal article" date="2008" name="Nucleic Acids Res.">
        <title>The rice annotation project database (RAP-DB): 2008 update.</title>
        <authorList>
            <consortium name="The rice annotation project (RAP)"/>
        </authorList>
    </citation>
    <scope>GENOME REANNOTATION</scope>
    <source>
        <strain evidence="3">cv. Nipponbare</strain>
    </source>
</reference>
<evidence type="ECO:0000313" key="2">
    <source>
        <dbReference type="EMBL" id="BAD69362.1"/>
    </source>
</evidence>
<feature type="compositionally biased region" description="Low complexity" evidence="1">
    <location>
        <begin position="32"/>
        <end position="43"/>
    </location>
</feature>
<accession>Q5VMG3</accession>
<feature type="region of interest" description="Disordered" evidence="1">
    <location>
        <begin position="1"/>
        <end position="57"/>
    </location>
</feature>
<reference evidence="3" key="1">
    <citation type="journal article" date="2005" name="Nature">
        <title>The map-based sequence of the rice genome.</title>
        <authorList>
            <consortium name="International rice genome sequencing project (IRGSP)"/>
            <person name="Matsumoto T."/>
            <person name="Wu J."/>
            <person name="Kanamori H."/>
            <person name="Katayose Y."/>
            <person name="Fujisawa M."/>
            <person name="Namiki N."/>
            <person name="Mizuno H."/>
            <person name="Yamamoto K."/>
            <person name="Antonio B.A."/>
            <person name="Baba T."/>
            <person name="Sakata K."/>
            <person name="Nagamura Y."/>
            <person name="Aoki H."/>
            <person name="Arikawa K."/>
            <person name="Arita K."/>
            <person name="Bito T."/>
            <person name="Chiden Y."/>
            <person name="Fujitsuka N."/>
            <person name="Fukunaka R."/>
            <person name="Hamada M."/>
            <person name="Harada C."/>
            <person name="Hayashi A."/>
            <person name="Hijishita S."/>
            <person name="Honda M."/>
            <person name="Hosokawa S."/>
            <person name="Ichikawa Y."/>
            <person name="Idonuma A."/>
            <person name="Iijima M."/>
            <person name="Ikeda M."/>
            <person name="Ikeno M."/>
            <person name="Ito K."/>
            <person name="Ito S."/>
            <person name="Ito T."/>
            <person name="Ito Y."/>
            <person name="Ito Y."/>
            <person name="Iwabuchi A."/>
            <person name="Kamiya K."/>
            <person name="Karasawa W."/>
            <person name="Kurita K."/>
            <person name="Katagiri S."/>
            <person name="Kikuta A."/>
            <person name="Kobayashi H."/>
            <person name="Kobayashi N."/>
            <person name="Machita K."/>
            <person name="Maehara T."/>
            <person name="Masukawa M."/>
            <person name="Mizubayashi T."/>
            <person name="Mukai Y."/>
            <person name="Nagasaki H."/>
            <person name="Nagata Y."/>
            <person name="Naito S."/>
            <person name="Nakashima M."/>
            <person name="Nakama Y."/>
            <person name="Nakamichi Y."/>
            <person name="Nakamura M."/>
            <person name="Meguro A."/>
            <person name="Negishi M."/>
            <person name="Ohta I."/>
            <person name="Ohta T."/>
            <person name="Okamoto M."/>
            <person name="Ono N."/>
            <person name="Saji S."/>
            <person name="Sakaguchi M."/>
            <person name="Sakai K."/>
            <person name="Shibata M."/>
            <person name="Shimokawa T."/>
            <person name="Song J."/>
            <person name="Takazaki Y."/>
            <person name="Terasawa K."/>
            <person name="Tsugane M."/>
            <person name="Tsuji K."/>
            <person name="Ueda S."/>
            <person name="Waki K."/>
            <person name="Yamagata H."/>
            <person name="Yamamoto M."/>
            <person name="Yamamoto S."/>
            <person name="Yamane H."/>
            <person name="Yoshiki S."/>
            <person name="Yoshihara R."/>
            <person name="Yukawa K."/>
            <person name="Zhong H."/>
            <person name="Yano M."/>
            <person name="Yuan Q."/>
            <person name="Ouyang S."/>
            <person name="Liu J."/>
            <person name="Jones K.M."/>
            <person name="Gansberger K."/>
            <person name="Moffat K."/>
            <person name="Hill J."/>
            <person name="Bera J."/>
            <person name="Fadrosh D."/>
            <person name="Jin S."/>
            <person name="Johri S."/>
            <person name="Kim M."/>
            <person name="Overton L."/>
            <person name="Reardon M."/>
            <person name="Tsitrin T."/>
            <person name="Vuong H."/>
            <person name="Weaver B."/>
            <person name="Ciecko A."/>
            <person name="Tallon L."/>
            <person name="Jackson J."/>
            <person name="Pai G."/>
            <person name="Aken S.V."/>
            <person name="Utterback T."/>
            <person name="Reidmuller S."/>
            <person name="Feldblyum T."/>
            <person name="Hsiao J."/>
            <person name="Zismann V."/>
            <person name="Iobst S."/>
            <person name="de Vazeille A.R."/>
            <person name="Buell C.R."/>
            <person name="Ying K."/>
            <person name="Li Y."/>
            <person name="Lu T."/>
            <person name="Huang Y."/>
            <person name="Zhao Q."/>
            <person name="Feng Q."/>
            <person name="Zhang L."/>
            <person name="Zhu J."/>
            <person name="Weng Q."/>
            <person name="Mu J."/>
            <person name="Lu Y."/>
            <person name="Fan D."/>
            <person name="Liu Y."/>
            <person name="Guan J."/>
            <person name="Zhang Y."/>
            <person name="Yu S."/>
            <person name="Liu X."/>
            <person name="Zhang Y."/>
            <person name="Hong G."/>
            <person name="Han B."/>
            <person name="Choisne N."/>
            <person name="Demange N."/>
            <person name="Orjeda G."/>
            <person name="Samain S."/>
            <person name="Cattolico L."/>
            <person name="Pelletier E."/>
            <person name="Couloux A."/>
            <person name="Segurens B."/>
            <person name="Wincker P."/>
            <person name="D'Hont A."/>
            <person name="Scarpelli C."/>
            <person name="Weissenbach J."/>
            <person name="Salanoubat M."/>
            <person name="Quetier F."/>
            <person name="Yu Y."/>
            <person name="Kim H.R."/>
            <person name="Rambo T."/>
            <person name="Currie J."/>
            <person name="Collura K."/>
            <person name="Luo M."/>
            <person name="Yang T."/>
            <person name="Ammiraju J.S.S."/>
            <person name="Engler F."/>
            <person name="Soderlund C."/>
            <person name="Wing R.A."/>
            <person name="Palmer L.E."/>
            <person name="de la Bastide M."/>
            <person name="Spiegel L."/>
            <person name="Nascimento L."/>
            <person name="Zutavern T."/>
            <person name="O'Shaughnessy A."/>
            <person name="Dike S."/>
            <person name="Dedhia N."/>
            <person name="Preston R."/>
            <person name="Balija V."/>
            <person name="McCombie W.R."/>
            <person name="Chow T."/>
            <person name="Chen H."/>
            <person name="Chung M."/>
            <person name="Chen C."/>
            <person name="Shaw J."/>
            <person name="Wu H."/>
            <person name="Hsiao K."/>
            <person name="Chao Y."/>
            <person name="Chu M."/>
            <person name="Cheng C."/>
            <person name="Hour A."/>
            <person name="Lee P."/>
            <person name="Lin S."/>
            <person name="Lin Y."/>
            <person name="Liou J."/>
            <person name="Liu S."/>
            <person name="Hsing Y."/>
            <person name="Raghuvanshi S."/>
            <person name="Mohanty A."/>
            <person name="Bharti A.K."/>
            <person name="Gaur A."/>
            <person name="Gupta V."/>
            <person name="Kumar D."/>
            <person name="Ravi V."/>
            <person name="Vij S."/>
            <person name="Kapur A."/>
            <person name="Khurana P."/>
            <person name="Khurana P."/>
            <person name="Khurana J.P."/>
            <person name="Tyagi A.K."/>
            <person name="Gaikwad K."/>
            <person name="Singh A."/>
            <person name="Dalal V."/>
            <person name="Srivastava S."/>
            <person name="Dixit A."/>
            <person name="Pal A.K."/>
            <person name="Ghazi I.A."/>
            <person name="Yadav M."/>
            <person name="Pandit A."/>
            <person name="Bhargava A."/>
            <person name="Sureshbabu K."/>
            <person name="Batra K."/>
            <person name="Sharma T.R."/>
            <person name="Mohapatra T."/>
            <person name="Singh N.K."/>
            <person name="Messing J."/>
            <person name="Nelson A.B."/>
            <person name="Fuks G."/>
            <person name="Kavchok S."/>
            <person name="Keizer G."/>
            <person name="Linton E."/>
            <person name="Llaca V."/>
            <person name="Song R."/>
            <person name="Tanyolac B."/>
            <person name="Young S."/>
            <person name="Ho-Il K."/>
            <person name="Hahn J.H."/>
            <person name="Sangsakoo G."/>
            <person name="Vanavichit A."/>
            <person name="de Mattos Luiz.A.T."/>
            <person name="Zimmer P.D."/>
            <person name="Malone G."/>
            <person name="Dellagostin O."/>
            <person name="de Oliveira A.C."/>
            <person name="Bevan M."/>
            <person name="Bancroft I."/>
            <person name="Minx P."/>
            <person name="Cordum H."/>
            <person name="Wilson R."/>
            <person name="Cheng Z."/>
            <person name="Jin W."/>
            <person name="Jiang J."/>
            <person name="Leong S.A."/>
            <person name="Iwama H."/>
            <person name="Gojobori T."/>
            <person name="Itoh T."/>
            <person name="Niimura Y."/>
            <person name="Fujii Y."/>
            <person name="Habara T."/>
            <person name="Sakai H."/>
            <person name="Sato Y."/>
            <person name="Wilson G."/>
            <person name="Kumar K."/>
            <person name="McCouch S."/>
            <person name="Juretic N."/>
            <person name="Hoen D."/>
            <person name="Wright S."/>
            <person name="Bruskiewich R."/>
            <person name="Bureau T."/>
            <person name="Miyao A."/>
            <person name="Hirochika H."/>
            <person name="Nishikawa T."/>
            <person name="Kadowaki K."/>
            <person name="Sugiura M."/>
            <person name="Burr B."/>
            <person name="Sasaki T."/>
        </authorList>
    </citation>
    <scope>NUCLEOTIDE SEQUENCE [LARGE SCALE GENOMIC DNA]</scope>
    <source>
        <strain evidence="3">cv. Nipponbare</strain>
    </source>
</reference>
<dbReference type="EMBL" id="AP006751">
    <property type="protein sequence ID" value="BAD69362.1"/>
    <property type="molecule type" value="Genomic_DNA"/>
</dbReference>
<evidence type="ECO:0000256" key="1">
    <source>
        <dbReference type="SAM" id="MobiDB-lite"/>
    </source>
</evidence>
<name>Q5VMG3_ORYSJ</name>
<organism evidence="2 3">
    <name type="scientific">Oryza sativa subsp. japonica</name>
    <name type="common">Rice</name>
    <dbReference type="NCBI Taxonomy" id="39947"/>
    <lineage>
        <taxon>Eukaryota</taxon>
        <taxon>Viridiplantae</taxon>
        <taxon>Streptophyta</taxon>
        <taxon>Embryophyta</taxon>
        <taxon>Tracheophyta</taxon>
        <taxon>Spermatophyta</taxon>
        <taxon>Magnoliopsida</taxon>
        <taxon>Liliopsida</taxon>
        <taxon>Poales</taxon>
        <taxon>Poaceae</taxon>
        <taxon>BOP clade</taxon>
        <taxon>Oryzoideae</taxon>
        <taxon>Oryzeae</taxon>
        <taxon>Oryzinae</taxon>
        <taxon>Oryza</taxon>
        <taxon>Oryza sativa</taxon>
    </lineage>
</organism>
<protein>
    <submittedName>
        <fullName evidence="2">Uncharacterized protein</fullName>
    </submittedName>
</protein>
<dbReference type="Proteomes" id="UP000000763">
    <property type="component" value="Chromosome 6"/>
</dbReference>